<dbReference type="Proteomes" id="UP000076420">
    <property type="component" value="Unassembled WGS sequence"/>
</dbReference>
<dbReference type="InterPro" id="IPR002035">
    <property type="entry name" value="VWF_A"/>
</dbReference>
<comment type="subcellular location">
    <subcellularLocation>
        <location evidence="2">Endomembrane system</location>
    </subcellularLocation>
    <subcellularLocation>
        <location evidence="1">Membrane</location>
        <topology evidence="1">Single-pass membrane protein</topology>
    </subcellularLocation>
</comment>
<dbReference type="InterPro" id="IPR023415">
    <property type="entry name" value="LDLR_class-A_CS"/>
</dbReference>
<dbReference type="SMART" id="SM00327">
    <property type="entry name" value="VWA"/>
    <property type="match status" value="1"/>
</dbReference>
<evidence type="ECO:0000256" key="2">
    <source>
        <dbReference type="ARBA" id="ARBA00004308"/>
    </source>
</evidence>
<evidence type="ECO:0000259" key="9">
    <source>
        <dbReference type="PROSITE" id="PS50234"/>
    </source>
</evidence>
<dbReference type="InterPro" id="IPR036465">
    <property type="entry name" value="vWFA_dom_sf"/>
</dbReference>
<dbReference type="PROSITE" id="PS50234">
    <property type="entry name" value="VWFA"/>
    <property type="match status" value="1"/>
</dbReference>
<evidence type="ECO:0000313" key="11">
    <source>
        <dbReference type="Proteomes" id="UP000076420"/>
    </source>
</evidence>
<feature type="disulfide bond" evidence="8">
    <location>
        <begin position="189"/>
        <end position="201"/>
    </location>
</feature>
<dbReference type="InterPro" id="IPR002172">
    <property type="entry name" value="LDrepeatLR_classA_rpt"/>
</dbReference>
<dbReference type="KEGG" id="bgt:106053058"/>
<organism evidence="10 11">
    <name type="scientific">Biomphalaria glabrata</name>
    <name type="common">Bloodfluke planorb</name>
    <name type="synonym">Freshwater snail</name>
    <dbReference type="NCBI Taxonomy" id="6526"/>
    <lineage>
        <taxon>Eukaryota</taxon>
        <taxon>Metazoa</taxon>
        <taxon>Spiralia</taxon>
        <taxon>Lophotrochozoa</taxon>
        <taxon>Mollusca</taxon>
        <taxon>Gastropoda</taxon>
        <taxon>Heterobranchia</taxon>
        <taxon>Euthyneura</taxon>
        <taxon>Panpulmonata</taxon>
        <taxon>Hygrophila</taxon>
        <taxon>Lymnaeoidea</taxon>
        <taxon>Planorbidae</taxon>
        <taxon>Biomphalaria</taxon>
    </lineage>
</organism>
<protein>
    <recommendedName>
        <fullName evidence="9">VWFA domain-containing protein</fullName>
    </recommendedName>
</protein>
<keyword evidence="6" id="KW-0472">Membrane</keyword>
<keyword evidence="4" id="KW-0677">Repeat</keyword>
<dbReference type="GO" id="GO:0012505">
    <property type="term" value="C:endomembrane system"/>
    <property type="evidence" value="ECO:0007669"/>
    <property type="project" value="UniProtKB-SubCell"/>
</dbReference>
<evidence type="ECO:0000256" key="4">
    <source>
        <dbReference type="ARBA" id="ARBA00022737"/>
    </source>
</evidence>
<gene>
    <name evidence="10" type="primary">106053058</name>
</gene>
<evidence type="ECO:0000256" key="5">
    <source>
        <dbReference type="ARBA" id="ARBA00022989"/>
    </source>
</evidence>
<dbReference type="Gene3D" id="4.10.400.10">
    <property type="entry name" value="Low-density Lipoprotein Receptor"/>
    <property type="match status" value="2"/>
</dbReference>
<evidence type="ECO:0000256" key="3">
    <source>
        <dbReference type="ARBA" id="ARBA00022692"/>
    </source>
</evidence>
<feature type="disulfide bond" evidence="8">
    <location>
        <begin position="171"/>
        <end position="186"/>
    </location>
</feature>
<dbReference type="GO" id="GO:0005886">
    <property type="term" value="C:plasma membrane"/>
    <property type="evidence" value="ECO:0007669"/>
    <property type="project" value="TreeGrafter"/>
</dbReference>
<proteinExistence type="predicted"/>
<dbReference type="SUPFAM" id="SSF53300">
    <property type="entry name" value="vWA-like"/>
    <property type="match status" value="1"/>
</dbReference>
<evidence type="ECO:0000256" key="6">
    <source>
        <dbReference type="ARBA" id="ARBA00023136"/>
    </source>
</evidence>
<dbReference type="PROSITE" id="PS01209">
    <property type="entry name" value="LDLRA_1"/>
    <property type="match status" value="1"/>
</dbReference>
<evidence type="ECO:0000256" key="8">
    <source>
        <dbReference type="PROSITE-ProRule" id="PRU00124"/>
    </source>
</evidence>
<name>A0A2C9L4X8_BIOGL</name>
<keyword evidence="5" id="KW-1133">Transmembrane helix</keyword>
<dbReference type="PROSITE" id="PS50068">
    <property type="entry name" value="LDLRA_2"/>
    <property type="match status" value="2"/>
</dbReference>
<accession>A0A2C9L4X8</accession>
<evidence type="ECO:0000256" key="7">
    <source>
        <dbReference type="ARBA" id="ARBA00023157"/>
    </source>
</evidence>
<dbReference type="InterPro" id="IPR050685">
    <property type="entry name" value="LDLR"/>
</dbReference>
<dbReference type="Gene3D" id="3.40.50.410">
    <property type="entry name" value="von Willebrand factor, type A domain"/>
    <property type="match status" value="1"/>
</dbReference>
<sequence>MWGALSLWGAVNMCGTINLWGAVNMWGALSLWGAVNMCGTINLWGAQFSSSLLSLHSTLPLHLLKKGIHCPSLHVIASMLHEAEKKLMVESAPEIEGTSSHVESAPHVDSSPRLRAPQRLRALHHMLRAPHMLTAPHRMRAPHMLTAPHASCSITAWPCNNGQCISSSEQCDGQEQCLDKSDESHCTRCSDTAWRCKTGQCVPIGKRCNNVYDCQDQSDEISCAINVCGLIKSDIVFVVEDPVIGEVKDFVQDFLQIVDANTRNVRAGAVTYKTVNPRRFPLRDFSKRKDIFDDLDREFYLSLEMNKMVDALRETRAMLTNASDVVKVAVLVAYSSFNTEAEKVLKEAKLAKDALIHIYTVDVGSANSKLLDDLASEPREKNSFPVPSVSSLKGLAPSIVSNL</sequence>
<dbReference type="CDD" id="cd01450">
    <property type="entry name" value="vWFA_subfamily_ECM"/>
    <property type="match status" value="1"/>
</dbReference>
<feature type="domain" description="VWFA" evidence="9">
    <location>
        <begin position="220"/>
        <end position="399"/>
    </location>
</feature>
<dbReference type="VEuPathDB" id="VectorBase:BGLAX_033420"/>
<dbReference type="CDD" id="cd00112">
    <property type="entry name" value="LDLa"/>
    <property type="match status" value="2"/>
</dbReference>
<keyword evidence="3" id="KW-0812">Transmembrane</keyword>
<dbReference type="VEuPathDB" id="VectorBase:BGLB026975"/>
<dbReference type="AlphaFoldDB" id="A0A2C9L4X8"/>
<keyword evidence="7 8" id="KW-1015">Disulfide bond</keyword>
<dbReference type="PANTHER" id="PTHR24270">
    <property type="entry name" value="LOW-DENSITY LIPOPROTEIN RECEPTOR-RELATED"/>
    <property type="match status" value="1"/>
</dbReference>
<dbReference type="InterPro" id="IPR036055">
    <property type="entry name" value="LDL_receptor-like_sf"/>
</dbReference>
<evidence type="ECO:0000256" key="1">
    <source>
        <dbReference type="ARBA" id="ARBA00004167"/>
    </source>
</evidence>
<feature type="disulfide bond" evidence="8">
    <location>
        <begin position="196"/>
        <end position="214"/>
    </location>
</feature>
<dbReference type="PRINTS" id="PR00261">
    <property type="entry name" value="LDLRECEPTOR"/>
</dbReference>
<dbReference type="EnsemblMetazoa" id="BGLB026975-RA">
    <property type="protein sequence ID" value="BGLB026975-PA"/>
    <property type="gene ID" value="BGLB026975"/>
</dbReference>
<feature type="disulfide bond" evidence="8">
    <location>
        <begin position="159"/>
        <end position="177"/>
    </location>
</feature>
<dbReference type="SMART" id="SM00192">
    <property type="entry name" value="LDLa"/>
    <property type="match status" value="2"/>
</dbReference>
<evidence type="ECO:0000313" key="10">
    <source>
        <dbReference type="EnsemblMetazoa" id="BGLB026975-PA"/>
    </source>
</evidence>
<dbReference type="SUPFAM" id="SSF57424">
    <property type="entry name" value="LDL receptor-like module"/>
    <property type="match status" value="1"/>
</dbReference>
<feature type="disulfide bond" evidence="8">
    <location>
        <begin position="208"/>
        <end position="223"/>
    </location>
</feature>
<dbReference type="Pfam" id="PF00057">
    <property type="entry name" value="Ldl_recept_a"/>
    <property type="match status" value="2"/>
</dbReference>
<dbReference type="STRING" id="6526.A0A2C9L4X8"/>
<dbReference type="Pfam" id="PF00092">
    <property type="entry name" value="VWA"/>
    <property type="match status" value="1"/>
</dbReference>
<feature type="disulfide bond" evidence="8">
    <location>
        <begin position="152"/>
        <end position="164"/>
    </location>
</feature>
<dbReference type="GO" id="GO:0016192">
    <property type="term" value="P:vesicle-mediated transport"/>
    <property type="evidence" value="ECO:0007669"/>
    <property type="project" value="UniProtKB-ARBA"/>
</dbReference>
<reference evidence="10" key="1">
    <citation type="submission" date="2020-05" db="UniProtKB">
        <authorList>
            <consortium name="EnsemblMetazoa"/>
        </authorList>
    </citation>
    <scope>IDENTIFICATION</scope>
    <source>
        <strain evidence="10">BB02</strain>
    </source>
</reference>